<dbReference type="PANTHER" id="PTHR46485">
    <property type="entry name" value="LIM DOMAIN KINASE 1"/>
    <property type="match status" value="1"/>
</dbReference>
<sequence length="325" mass="36361">MSVTVSRPSPPIHLQTTHLIPSPDIRATPSPQSPDPIPGSSCYALREAVANLTFWGDYDAELIGEGISSKVYKVRHMVSNDLLVLKLSQNLDRRNQKKFIQELELLNKLEHPNVVRYRGACVKDGHIHPLLEYVSGGTLGDILADKQITLSWQQKIQLASDVARGMSYLHSRNICHRDLKPENCLVRRLEDGGYQVVVADFGLARILSLQDAQLSPLMPKRYPVSSLVDKPEADDVRDDTDSPRRMSVVGTAYWMAPEMLRGEEYTRKVDVFSFGIILCEIIARIEADPDRLPRTNSFGLDLEAFRVIAGNCPEALLQLANDCCV</sequence>
<dbReference type="PROSITE" id="PS00108">
    <property type="entry name" value="PROTEIN_KINASE_ST"/>
    <property type="match status" value="1"/>
</dbReference>
<keyword evidence="3 6" id="KW-0547">Nucleotide-binding</keyword>
<comment type="caution">
    <text evidence="10">The sequence shown here is derived from an EMBL/GenBank/DDBJ whole genome shotgun (WGS) entry which is preliminary data.</text>
</comment>
<dbReference type="Proteomes" id="UP000230750">
    <property type="component" value="Unassembled WGS sequence"/>
</dbReference>
<dbReference type="EMBL" id="MRZV01000147">
    <property type="protein sequence ID" value="PIK57284.1"/>
    <property type="molecule type" value="Genomic_DNA"/>
</dbReference>
<dbReference type="GO" id="GO:0005737">
    <property type="term" value="C:cytoplasm"/>
    <property type="evidence" value="ECO:0007669"/>
    <property type="project" value="TreeGrafter"/>
</dbReference>
<keyword evidence="4 10" id="KW-0418">Kinase</keyword>
<feature type="binding site" evidence="6">
    <location>
        <position position="86"/>
    </location>
    <ligand>
        <name>ATP</name>
        <dbReference type="ChEBI" id="CHEBI:30616"/>
    </ligand>
</feature>
<dbReference type="AlphaFoldDB" id="A0A2G8LAN7"/>
<proteinExistence type="inferred from homology"/>
<evidence type="ECO:0000256" key="4">
    <source>
        <dbReference type="ARBA" id="ARBA00022777"/>
    </source>
</evidence>
<dbReference type="InterPro" id="IPR000719">
    <property type="entry name" value="Prot_kinase_dom"/>
</dbReference>
<evidence type="ECO:0000259" key="9">
    <source>
        <dbReference type="PROSITE" id="PS50011"/>
    </source>
</evidence>
<dbReference type="SMART" id="SM00220">
    <property type="entry name" value="S_TKc"/>
    <property type="match status" value="1"/>
</dbReference>
<evidence type="ECO:0000256" key="3">
    <source>
        <dbReference type="ARBA" id="ARBA00022741"/>
    </source>
</evidence>
<reference evidence="10 11" key="1">
    <citation type="journal article" date="2017" name="PLoS Biol.">
        <title>The sea cucumber genome provides insights into morphological evolution and visceral regeneration.</title>
        <authorList>
            <person name="Zhang X."/>
            <person name="Sun L."/>
            <person name="Yuan J."/>
            <person name="Sun Y."/>
            <person name="Gao Y."/>
            <person name="Zhang L."/>
            <person name="Li S."/>
            <person name="Dai H."/>
            <person name="Hamel J.F."/>
            <person name="Liu C."/>
            <person name="Yu Y."/>
            <person name="Liu S."/>
            <person name="Lin W."/>
            <person name="Guo K."/>
            <person name="Jin S."/>
            <person name="Xu P."/>
            <person name="Storey K.B."/>
            <person name="Huan P."/>
            <person name="Zhang T."/>
            <person name="Zhou Y."/>
            <person name="Zhang J."/>
            <person name="Lin C."/>
            <person name="Li X."/>
            <person name="Xing L."/>
            <person name="Huo D."/>
            <person name="Sun M."/>
            <person name="Wang L."/>
            <person name="Mercier A."/>
            <person name="Li F."/>
            <person name="Yang H."/>
            <person name="Xiang J."/>
        </authorList>
    </citation>
    <scope>NUCLEOTIDE SEQUENCE [LARGE SCALE GENOMIC DNA]</scope>
    <source>
        <strain evidence="10">Shaxun</strain>
        <tissue evidence="10">Muscle</tissue>
    </source>
</reference>
<feature type="domain" description="Protein kinase" evidence="9">
    <location>
        <begin position="57"/>
        <end position="325"/>
    </location>
</feature>
<dbReference type="InterPro" id="IPR050940">
    <property type="entry name" value="Actin_reg-Ser/Thr_kinase"/>
</dbReference>
<gene>
    <name evidence="10" type="ORF">BSL78_05792</name>
</gene>
<evidence type="ECO:0000256" key="7">
    <source>
        <dbReference type="RuleBase" id="RU000304"/>
    </source>
</evidence>
<dbReference type="Gene3D" id="1.10.510.10">
    <property type="entry name" value="Transferase(Phosphotransferase) domain 1"/>
    <property type="match status" value="1"/>
</dbReference>
<dbReference type="OrthoDB" id="20134at2759"/>
<dbReference type="PROSITE" id="PS50011">
    <property type="entry name" value="PROTEIN_KINASE_DOM"/>
    <property type="match status" value="1"/>
</dbReference>
<dbReference type="SUPFAM" id="SSF56112">
    <property type="entry name" value="Protein kinase-like (PK-like)"/>
    <property type="match status" value="1"/>
</dbReference>
<dbReference type="Gene3D" id="3.30.200.20">
    <property type="entry name" value="Phosphorylase Kinase, domain 1"/>
    <property type="match status" value="1"/>
</dbReference>
<dbReference type="STRING" id="307972.A0A2G8LAN7"/>
<dbReference type="GO" id="GO:0005634">
    <property type="term" value="C:nucleus"/>
    <property type="evidence" value="ECO:0007669"/>
    <property type="project" value="TreeGrafter"/>
</dbReference>
<dbReference type="GO" id="GO:0005524">
    <property type="term" value="F:ATP binding"/>
    <property type="evidence" value="ECO:0007669"/>
    <property type="project" value="UniProtKB-UniRule"/>
</dbReference>
<evidence type="ECO:0000256" key="6">
    <source>
        <dbReference type="PROSITE-ProRule" id="PRU10141"/>
    </source>
</evidence>
<keyword evidence="2" id="KW-0808">Transferase</keyword>
<dbReference type="PROSITE" id="PS00107">
    <property type="entry name" value="PROTEIN_KINASE_ATP"/>
    <property type="match status" value="1"/>
</dbReference>
<organism evidence="10 11">
    <name type="scientific">Stichopus japonicus</name>
    <name type="common">Sea cucumber</name>
    <dbReference type="NCBI Taxonomy" id="307972"/>
    <lineage>
        <taxon>Eukaryota</taxon>
        <taxon>Metazoa</taxon>
        <taxon>Echinodermata</taxon>
        <taxon>Eleutherozoa</taxon>
        <taxon>Echinozoa</taxon>
        <taxon>Holothuroidea</taxon>
        <taxon>Aspidochirotacea</taxon>
        <taxon>Aspidochirotida</taxon>
        <taxon>Stichopodidae</taxon>
        <taxon>Apostichopus</taxon>
    </lineage>
</organism>
<dbReference type="Pfam" id="PF00069">
    <property type="entry name" value="Pkinase"/>
    <property type="match status" value="1"/>
</dbReference>
<dbReference type="InterPro" id="IPR011009">
    <property type="entry name" value="Kinase-like_dom_sf"/>
</dbReference>
<evidence type="ECO:0000256" key="8">
    <source>
        <dbReference type="SAM" id="MobiDB-lite"/>
    </source>
</evidence>
<keyword evidence="1 7" id="KW-0723">Serine/threonine-protein kinase</keyword>
<evidence type="ECO:0000256" key="1">
    <source>
        <dbReference type="ARBA" id="ARBA00022527"/>
    </source>
</evidence>
<evidence type="ECO:0000313" key="11">
    <source>
        <dbReference type="Proteomes" id="UP000230750"/>
    </source>
</evidence>
<evidence type="ECO:0000256" key="5">
    <source>
        <dbReference type="ARBA" id="ARBA00022840"/>
    </source>
</evidence>
<dbReference type="InterPro" id="IPR008271">
    <property type="entry name" value="Ser/Thr_kinase_AS"/>
</dbReference>
<dbReference type="InterPro" id="IPR017441">
    <property type="entry name" value="Protein_kinase_ATP_BS"/>
</dbReference>
<name>A0A2G8LAN7_STIJA</name>
<evidence type="ECO:0000256" key="2">
    <source>
        <dbReference type="ARBA" id="ARBA00022679"/>
    </source>
</evidence>
<protein>
    <submittedName>
        <fullName evidence="10">Putative LIM domain kinase 1</fullName>
    </submittedName>
</protein>
<evidence type="ECO:0000313" key="10">
    <source>
        <dbReference type="EMBL" id="PIK57284.1"/>
    </source>
</evidence>
<feature type="non-terminal residue" evidence="10">
    <location>
        <position position="325"/>
    </location>
</feature>
<feature type="region of interest" description="Disordered" evidence="8">
    <location>
        <begin position="1"/>
        <end position="38"/>
    </location>
</feature>
<dbReference type="PANTHER" id="PTHR46485:SF5">
    <property type="entry name" value="CENTER DIVIDER, ISOFORM A"/>
    <property type="match status" value="1"/>
</dbReference>
<dbReference type="GO" id="GO:0004674">
    <property type="term" value="F:protein serine/threonine kinase activity"/>
    <property type="evidence" value="ECO:0007669"/>
    <property type="project" value="UniProtKB-KW"/>
</dbReference>
<comment type="similarity">
    <text evidence="7">Belongs to the protein kinase superfamily.</text>
</comment>
<keyword evidence="11" id="KW-1185">Reference proteome</keyword>
<dbReference type="GO" id="GO:0030036">
    <property type="term" value="P:actin cytoskeleton organization"/>
    <property type="evidence" value="ECO:0007669"/>
    <property type="project" value="TreeGrafter"/>
</dbReference>
<accession>A0A2G8LAN7</accession>
<keyword evidence="5 6" id="KW-0067">ATP-binding</keyword>